<protein>
    <submittedName>
        <fullName evidence="1">Uncharacterized protein</fullName>
    </submittedName>
</protein>
<dbReference type="VEuPathDB" id="FungiDB:BD410DRAFT_808177"/>
<dbReference type="Proteomes" id="UP000294933">
    <property type="component" value="Unassembled WGS sequence"/>
</dbReference>
<sequence length="260" mass="30052">MASLPVEEQFIEYFRITSAIYVCFISVYINMKSGDLYLQNEGLQSSQQIDSVMLDMVTYQPVLGAIDDLMLMNDMRCWPMIDKMYLSIVNYMHLQFTQYIPQCLKGPLLSNYGYKFTGKEVKIIIQVRGQEIFTRASEQTLLSPNGYFFLVHYGPRLAKEFNVKLEDLAVVTNYNWHLYANFEYDNTIPPNQNPEAVYFHVLPEQNGTVARPWGYFPTSPLPAPPEDTIPVEFISAKALNAQFQELYYESTLSGIYGEIW</sequence>
<keyword evidence="2" id="KW-1185">Reference proteome</keyword>
<name>A0A4Y7PPD2_9AGAM</name>
<evidence type="ECO:0000313" key="1">
    <source>
        <dbReference type="EMBL" id="TDL16340.1"/>
    </source>
</evidence>
<dbReference type="EMBL" id="ML170245">
    <property type="protein sequence ID" value="TDL16340.1"/>
    <property type="molecule type" value="Genomic_DNA"/>
</dbReference>
<organism evidence="1 2">
    <name type="scientific">Rickenella mellea</name>
    <dbReference type="NCBI Taxonomy" id="50990"/>
    <lineage>
        <taxon>Eukaryota</taxon>
        <taxon>Fungi</taxon>
        <taxon>Dikarya</taxon>
        <taxon>Basidiomycota</taxon>
        <taxon>Agaricomycotina</taxon>
        <taxon>Agaricomycetes</taxon>
        <taxon>Hymenochaetales</taxon>
        <taxon>Rickenellaceae</taxon>
        <taxon>Rickenella</taxon>
    </lineage>
</organism>
<evidence type="ECO:0000313" key="2">
    <source>
        <dbReference type="Proteomes" id="UP000294933"/>
    </source>
</evidence>
<proteinExistence type="predicted"/>
<reference evidence="1 2" key="1">
    <citation type="submission" date="2018-06" db="EMBL/GenBank/DDBJ databases">
        <title>A transcriptomic atlas of mushroom development highlights an independent origin of complex multicellularity.</title>
        <authorList>
            <consortium name="DOE Joint Genome Institute"/>
            <person name="Krizsan K."/>
            <person name="Almasi E."/>
            <person name="Merenyi Z."/>
            <person name="Sahu N."/>
            <person name="Viragh M."/>
            <person name="Koszo T."/>
            <person name="Mondo S."/>
            <person name="Kiss B."/>
            <person name="Balint B."/>
            <person name="Kues U."/>
            <person name="Barry K."/>
            <person name="Hegedus J.C."/>
            <person name="Henrissat B."/>
            <person name="Johnson J."/>
            <person name="Lipzen A."/>
            <person name="Ohm R."/>
            <person name="Nagy I."/>
            <person name="Pangilinan J."/>
            <person name="Yan J."/>
            <person name="Xiong Y."/>
            <person name="Grigoriev I.V."/>
            <person name="Hibbett D.S."/>
            <person name="Nagy L.G."/>
        </authorList>
    </citation>
    <scope>NUCLEOTIDE SEQUENCE [LARGE SCALE GENOMIC DNA]</scope>
    <source>
        <strain evidence="1 2">SZMC22713</strain>
    </source>
</reference>
<accession>A0A4Y7PPD2</accession>
<dbReference type="AlphaFoldDB" id="A0A4Y7PPD2"/>
<gene>
    <name evidence="1" type="ORF">BD410DRAFT_808177</name>
</gene>